<dbReference type="GO" id="GO:0031415">
    <property type="term" value="C:NatA complex"/>
    <property type="evidence" value="ECO:0007669"/>
    <property type="project" value="InterPro"/>
</dbReference>
<dbReference type="GO" id="GO:1990189">
    <property type="term" value="F:protein N-terminal-serine acetyltransferase activity"/>
    <property type="evidence" value="ECO:0007669"/>
    <property type="project" value="TreeGrafter"/>
</dbReference>
<dbReference type="GO" id="GO:1990190">
    <property type="term" value="F:protein-N-terminal-glutamate acetyltransferase activity"/>
    <property type="evidence" value="ECO:0007669"/>
    <property type="project" value="TreeGrafter"/>
</dbReference>
<evidence type="ECO:0000256" key="1">
    <source>
        <dbReference type="ARBA" id="ARBA00022679"/>
    </source>
</evidence>
<proteinExistence type="inferred from homology"/>
<dbReference type="Proteomes" id="UP000559027">
    <property type="component" value="Unassembled WGS sequence"/>
</dbReference>
<dbReference type="EMBL" id="JAACJO010000001">
    <property type="protein sequence ID" value="KAF5363414.1"/>
    <property type="molecule type" value="Genomic_DNA"/>
</dbReference>
<dbReference type="SUPFAM" id="SSF55729">
    <property type="entry name" value="Acyl-CoA N-acyltransferases (Nat)"/>
    <property type="match status" value="1"/>
</dbReference>
<dbReference type="InterPro" id="IPR016181">
    <property type="entry name" value="Acyl_CoA_acyltransferase"/>
</dbReference>
<evidence type="ECO:0000256" key="2">
    <source>
        <dbReference type="ARBA" id="ARBA00023315"/>
    </source>
</evidence>
<feature type="domain" description="N-acetyltransferase" evidence="4">
    <location>
        <begin position="485"/>
        <end position="638"/>
    </location>
</feature>
<gene>
    <name evidence="5" type="ORF">D9756_000383</name>
</gene>
<keyword evidence="2" id="KW-0012">Acyltransferase</keyword>
<dbReference type="AlphaFoldDB" id="A0A8H5LNB7"/>
<comment type="similarity">
    <text evidence="3">Belongs to the acetyltransferase family. ARD1 subfamily.</text>
</comment>
<dbReference type="FunFam" id="3.40.630.30:FF:000037">
    <property type="entry name" value="N-alpha-acetyltransferase daf-31-like"/>
    <property type="match status" value="1"/>
</dbReference>
<dbReference type="InterPro" id="IPR045047">
    <property type="entry name" value="Ard1-like"/>
</dbReference>
<dbReference type="Pfam" id="PF00583">
    <property type="entry name" value="Acetyltransf_1"/>
    <property type="match status" value="1"/>
</dbReference>
<dbReference type="SUPFAM" id="SSF53474">
    <property type="entry name" value="alpha/beta-Hydrolases"/>
    <property type="match status" value="1"/>
</dbReference>
<dbReference type="Gene3D" id="3.40.50.1820">
    <property type="entry name" value="alpha/beta hydrolase"/>
    <property type="match status" value="1"/>
</dbReference>
<dbReference type="PANTHER" id="PTHR23091:SF4">
    <property type="entry name" value="N-TERMINAL AMINO-ACID N(ALPHA)-ACETYLTRANSFERASE NATA"/>
    <property type="match status" value="1"/>
</dbReference>
<dbReference type="CDD" id="cd04301">
    <property type="entry name" value="NAT_SF"/>
    <property type="match status" value="1"/>
</dbReference>
<organism evidence="5 6">
    <name type="scientific">Leucocoprinus leucothites</name>
    <dbReference type="NCBI Taxonomy" id="201217"/>
    <lineage>
        <taxon>Eukaryota</taxon>
        <taxon>Fungi</taxon>
        <taxon>Dikarya</taxon>
        <taxon>Basidiomycota</taxon>
        <taxon>Agaricomycotina</taxon>
        <taxon>Agaricomycetes</taxon>
        <taxon>Agaricomycetidae</taxon>
        <taxon>Agaricales</taxon>
        <taxon>Agaricineae</taxon>
        <taxon>Agaricaceae</taxon>
        <taxon>Leucocoprinus</taxon>
    </lineage>
</organism>
<dbReference type="OrthoDB" id="2363873at2759"/>
<keyword evidence="1" id="KW-0808">Transferase</keyword>
<protein>
    <recommendedName>
        <fullName evidence="4">N-acetyltransferase domain-containing protein</fullName>
    </recommendedName>
</protein>
<evidence type="ECO:0000313" key="6">
    <source>
        <dbReference type="Proteomes" id="UP000559027"/>
    </source>
</evidence>
<reference evidence="5 6" key="1">
    <citation type="journal article" date="2020" name="ISME J.">
        <title>Uncovering the hidden diversity of litter-decomposition mechanisms in mushroom-forming fungi.</title>
        <authorList>
            <person name="Floudas D."/>
            <person name="Bentzer J."/>
            <person name="Ahren D."/>
            <person name="Johansson T."/>
            <person name="Persson P."/>
            <person name="Tunlid A."/>
        </authorList>
    </citation>
    <scope>NUCLEOTIDE SEQUENCE [LARGE SCALE GENOMIC DNA]</scope>
    <source>
        <strain evidence="5 6">CBS 146.42</strain>
    </source>
</reference>
<comment type="caution">
    <text evidence="5">The sequence shown here is derived from an EMBL/GenBank/DDBJ whole genome shotgun (WGS) entry which is preliminary data.</text>
</comment>
<evidence type="ECO:0000259" key="4">
    <source>
        <dbReference type="PROSITE" id="PS51186"/>
    </source>
</evidence>
<evidence type="ECO:0000313" key="5">
    <source>
        <dbReference type="EMBL" id="KAF5363414.1"/>
    </source>
</evidence>
<dbReference type="InterPro" id="IPR029058">
    <property type="entry name" value="AB_hydrolase_fold"/>
</dbReference>
<evidence type="ECO:0000256" key="3">
    <source>
        <dbReference type="ARBA" id="ARBA00025786"/>
    </source>
</evidence>
<keyword evidence="6" id="KW-1185">Reference proteome</keyword>
<dbReference type="Pfam" id="PF03403">
    <property type="entry name" value="PAF-AH_p_II"/>
    <property type="match status" value="1"/>
</dbReference>
<dbReference type="Gene3D" id="3.40.630.30">
    <property type="match status" value="1"/>
</dbReference>
<dbReference type="PROSITE" id="PS51186">
    <property type="entry name" value="GNAT"/>
    <property type="match status" value="1"/>
</dbReference>
<accession>A0A8H5LNB7</accession>
<name>A0A8H5LNB7_9AGAR</name>
<dbReference type="InterPro" id="IPR000182">
    <property type="entry name" value="GNAT_dom"/>
</dbReference>
<dbReference type="PANTHER" id="PTHR23091">
    <property type="entry name" value="N-TERMINAL ACETYLTRANSFERASE"/>
    <property type="match status" value="1"/>
</dbReference>
<sequence length="642" mass="71991">MLSLPPIHGPFPVGVTTFVTPVKPVTRVGRAKLKTPRTLRPDLTNHAFHALQLEEIAFTAYYPADTSSNPCKGFDWLFRPLSDSLLGLSTYMGVSSWLLWPAVYLFGSLLKVPAFLNAPILHPEKAHGDIEQQWPLVIFSHGLGGSRTAYSQYCSRLAASGKVVLALEHRDGSGMACRPRSWEGNTKDTHRSIVYLRETDVYWEDGEEPTDFPKPLRGEQLAFRRHEIYIMYRAFQKFIQKTSEIEIENIDGIPLDKASWSGLTSSGSSIIKHSEDVILAGHSFGGATAFSLLSSKPGENYSPIPISKIIVLDPWLDPLPSPGPVPYVTPSPAQDGVASLQLSISENAPLHNHGSFKPTSPKGQPKMFVINSEAFTLWKDHHTRLEEIMATWEPRGPRIATIIGSSHISFSDFSVLPLLRKKHDMLIFNNIIRLSLAFLDNRLDEALKEDIPTTDMNLKVVGVKPDGRHKRKSYSRLLSPCDITMNVRPIKVEDLVGMQACNLQNLPENYTMRYYLYHAMTWPSLSYVAEDHKGRIVGYILAKMEEDLKDGEEPHGHVTSISVLRPYRRLGLAKKLMVQSQEAMATVHRAAYVSLHVRKSNRAALSLYRDTLGFTVKDIEKGYYADGEDAYAMRLDLKSQTL</sequence>